<evidence type="ECO:0000256" key="2">
    <source>
        <dbReference type="ARBA" id="ARBA00008340"/>
    </source>
</evidence>
<keyword evidence="4 7" id="KW-0175">Coiled coil</keyword>
<dbReference type="PANTHER" id="PTHR21547">
    <property type="entry name" value="CLUSTERIN ASSOCIATED PROTEIN 1"/>
    <property type="match status" value="1"/>
</dbReference>
<keyword evidence="9" id="KW-1185">Reference proteome</keyword>
<comment type="similarity">
    <text evidence="2">Belongs to the CLUAP1 family.</text>
</comment>
<dbReference type="CTD" id="23059"/>
<evidence type="ECO:0000256" key="4">
    <source>
        <dbReference type="ARBA" id="ARBA00023054"/>
    </source>
</evidence>
<dbReference type="GO" id="GO:0060271">
    <property type="term" value="P:cilium assembly"/>
    <property type="evidence" value="ECO:0007669"/>
    <property type="project" value="TreeGrafter"/>
</dbReference>
<evidence type="ECO:0000256" key="7">
    <source>
        <dbReference type="SAM" id="Coils"/>
    </source>
</evidence>
<organism evidence="10">
    <name type="scientific">Thrips palmi</name>
    <name type="common">Melon thrips</name>
    <dbReference type="NCBI Taxonomy" id="161013"/>
    <lineage>
        <taxon>Eukaryota</taxon>
        <taxon>Metazoa</taxon>
        <taxon>Ecdysozoa</taxon>
        <taxon>Arthropoda</taxon>
        <taxon>Hexapoda</taxon>
        <taxon>Insecta</taxon>
        <taxon>Pterygota</taxon>
        <taxon>Neoptera</taxon>
        <taxon>Paraneoptera</taxon>
        <taxon>Thysanoptera</taxon>
        <taxon>Terebrantia</taxon>
        <taxon>Thripoidea</taxon>
        <taxon>Thripidae</taxon>
        <taxon>Thrips</taxon>
    </lineage>
</organism>
<dbReference type="GO" id="GO:0005815">
    <property type="term" value="C:microtubule organizing center"/>
    <property type="evidence" value="ECO:0007669"/>
    <property type="project" value="TreeGrafter"/>
</dbReference>
<evidence type="ECO:0000256" key="1">
    <source>
        <dbReference type="ARBA" id="ARBA00004138"/>
    </source>
</evidence>
<dbReference type="GeneID" id="117649654"/>
<reference evidence="10" key="1">
    <citation type="submission" date="2025-08" db="UniProtKB">
        <authorList>
            <consortium name="RefSeq"/>
        </authorList>
    </citation>
    <scope>IDENTIFICATION</scope>
    <source>
        <tissue evidence="10">Total insect</tissue>
    </source>
</reference>
<name>A0A6P8ZTC1_THRPL</name>
<evidence type="ECO:0000256" key="3">
    <source>
        <dbReference type="ARBA" id="ARBA00022794"/>
    </source>
</evidence>
<keyword evidence="6" id="KW-0966">Cell projection</keyword>
<dbReference type="InterPro" id="IPR019366">
    <property type="entry name" value="Clusterin-associated_protein-1"/>
</dbReference>
<evidence type="ECO:0000256" key="8">
    <source>
        <dbReference type="SAM" id="MobiDB-lite"/>
    </source>
</evidence>
<dbReference type="Pfam" id="PF10234">
    <property type="entry name" value="Cluap1"/>
    <property type="match status" value="1"/>
</dbReference>
<dbReference type="RefSeq" id="XP_034248484.1">
    <property type="nucleotide sequence ID" value="XM_034392593.1"/>
</dbReference>
<dbReference type="GO" id="GO:0030992">
    <property type="term" value="C:intraciliary transport particle B"/>
    <property type="evidence" value="ECO:0007669"/>
    <property type="project" value="TreeGrafter"/>
</dbReference>
<accession>A0A6P8ZTC1</accession>
<feature type="coiled-coil region" evidence="7">
    <location>
        <begin position="271"/>
        <end position="303"/>
    </location>
</feature>
<dbReference type="InParanoid" id="A0A6P8ZTC1"/>
<dbReference type="KEGG" id="tpal:117649654"/>
<evidence type="ECO:0000256" key="5">
    <source>
        <dbReference type="ARBA" id="ARBA00023069"/>
    </source>
</evidence>
<keyword evidence="3" id="KW-0970">Cilium biogenesis/degradation</keyword>
<protein>
    <submittedName>
        <fullName evidence="10">Clusterin-associated protein 1</fullName>
    </submittedName>
</protein>
<evidence type="ECO:0000256" key="6">
    <source>
        <dbReference type="ARBA" id="ARBA00023273"/>
    </source>
</evidence>
<dbReference type="PANTHER" id="PTHR21547:SF0">
    <property type="entry name" value="CLUSTERIN-ASSOCIATED PROTEIN 1"/>
    <property type="match status" value="1"/>
</dbReference>
<evidence type="ECO:0000313" key="10">
    <source>
        <dbReference type="RefSeq" id="XP_034248484.1"/>
    </source>
</evidence>
<dbReference type="Proteomes" id="UP000515158">
    <property type="component" value="Unplaced"/>
</dbReference>
<feature type="compositionally biased region" description="Basic and acidic residues" evidence="8">
    <location>
        <begin position="433"/>
        <end position="446"/>
    </location>
</feature>
<gene>
    <name evidence="10" type="primary">LOC117649654</name>
</gene>
<sequence length="446" mass="50194">MSYRDLRSFTEMMRALGYNRLISMENFRNPNFPLVAEILVWLVQRFDPDADIPSEFGTETDRVILIRSVAQFMAVKANVKMNTKRLYQADGYAVREMLKATSLLYSTLLSNASEQQDSEERAMSAKAAANSIASKIHELKQVRNLVSQITSKGAKLYDLLGKEVELGEVRNSSVGRQIEINQVESGLHQALQAVRNEIGETKLKMENVSATESSLDSKIEKRKLELERNQKRLQTLKKVRPAFMEEFERLEAELRQLYESYVLRFRCMTYLEQQYEAAEQAEQERIEERQAATKKLLEQLKMDDESMKLIEGSGDLFSNQKIGAGDDGIITQNGDDLSKFAVTKRPAQADRAGVRASAARPVTGRRNGTRVFGSMTGNKLDGDSGSLDSDSDLLLDGSELLGSEDDDENDELEMDPAATVDGGIRARTGHARKPPDRHYDHSDDDF</sequence>
<feature type="compositionally biased region" description="Low complexity" evidence="8">
    <location>
        <begin position="383"/>
        <end position="401"/>
    </location>
</feature>
<dbReference type="OrthoDB" id="438545at2759"/>
<feature type="region of interest" description="Disordered" evidence="8">
    <location>
        <begin position="348"/>
        <end position="446"/>
    </location>
</feature>
<dbReference type="AlphaFoldDB" id="A0A6P8ZTC1"/>
<dbReference type="FunCoup" id="A0A6P8ZTC1">
    <property type="interactions" value="172"/>
</dbReference>
<keyword evidence="5" id="KW-0969">Cilium</keyword>
<comment type="subcellular location">
    <subcellularLocation>
        <location evidence="1">Cell projection</location>
        <location evidence="1">Cilium</location>
    </subcellularLocation>
</comment>
<dbReference type="GO" id="GO:0005929">
    <property type="term" value="C:cilium"/>
    <property type="evidence" value="ECO:0007669"/>
    <property type="project" value="UniProtKB-SubCell"/>
</dbReference>
<evidence type="ECO:0000313" key="9">
    <source>
        <dbReference type="Proteomes" id="UP000515158"/>
    </source>
</evidence>
<proteinExistence type="inferred from homology"/>
<feature type="compositionally biased region" description="Acidic residues" evidence="8">
    <location>
        <begin position="402"/>
        <end position="414"/>
    </location>
</feature>